<organism evidence="3 4">
    <name type="scientific">Glycomyces sambucus</name>
    <dbReference type="NCBI Taxonomy" id="380244"/>
    <lineage>
        <taxon>Bacteria</taxon>
        <taxon>Bacillati</taxon>
        <taxon>Actinomycetota</taxon>
        <taxon>Actinomycetes</taxon>
        <taxon>Glycomycetales</taxon>
        <taxon>Glycomycetaceae</taxon>
        <taxon>Glycomyces</taxon>
    </lineage>
</organism>
<dbReference type="InterPro" id="IPR006076">
    <property type="entry name" value="FAD-dep_OxRdtase"/>
</dbReference>
<evidence type="ECO:0000313" key="4">
    <source>
        <dbReference type="Proteomes" id="UP000198662"/>
    </source>
</evidence>
<keyword evidence="1" id="KW-0560">Oxidoreductase</keyword>
<dbReference type="Pfam" id="PF01266">
    <property type="entry name" value="DAO"/>
    <property type="match status" value="1"/>
</dbReference>
<dbReference type="SUPFAM" id="SSF51905">
    <property type="entry name" value="FAD/NAD(P)-binding domain"/>
    <property type="match status" value="1"/>
</dbReference>
<dbReference type="Gene3D" id="3.50.50.60">
    <property type="entry name" value="FAD/NAD(P)-binding domain"/>
    <property type="match status" value="1"/>
</dbReference>
<proteinExistence type="predicted"/>
<dbReference type="GO" id="GO:0016491">
    <property type="term" value="F:oxidoreductase activity"/>
    <property type="evidence" value="ECO:0007669"/>
    <property type="project" value="UniProtKB-KW"/>
</dbReference>
<dbReference type="GO" id="GO:0005737">
    <property type="term" value="C:cytoplasm"/>
    <property type="evidence" value="ECO:0007669"/>
    <property type="project" value="TreeGrafter"/>
</dbReference>
<evidence type="ECO:0000259" key="2">
    <source>
        <dbReference type="Pfam" id="PF01266"/>
    </source>
</evidence>
<dbReference type="AlphaFoldDB" id="A0A1G9MXZ2"/>
<keyword evidence="4" id="KW-1185">Reference proteome</keyword>
<accession>A0A1G9MXZ2</accession>
<dbReference type="EMBL" id="FNGF01000010">
    <property type="protein sequence ID" value="SDL79176.1"/>
    <property type="molecule type" value="Genomic_DNA"/>
</dbReference>
<feature type="domain" description="FAD dependent oxidoreductase" evidence="2">
    <location>
        <begin position="7"/>
        <end position="345"/>
    </location>
</feature>
<dbReference type="InterPro" id="IPR036188">
    <property type="entry name" value="FAD/NAD-bd_sf"/>
</dbReference>
<dbReference type="Proteomes" id="UP000198662">
    <property type="component" value="Unassembled WGS sequence"/>
</dbReference>
<name>A0A1G9MXZ2_9ACTN</name>
<evidence type="ECO:0000313" key="3">
    <source>
        <dbReference type="EMBL" id="SDL79176.1"/>
    </source>
</evidence>
<dbReference type="STRING" id="380244.SAMN05216298_0034"/>
<dbReference type="PANTHER" id="PTHR13847:SF287">
    <property type="entry name" value="FAD-DEPENDENT OXIDOREDUCTASE DOMAIN-CONTAINING PROTEIN 1"/>
    <property type="match status" value="1"/>
</dbReference>
<dbReference type="Gene3D" id="3.30.9.10">
    <property type="entry name" value="D-Amino Acid Oxidase, subunit A, domain 2"/>
    <property type="match status" value="1"/>
</dbReference>
<protein>
    <submittedName>
        <fullName evidence="3">Sarcosine oxidase subunit beta</fullName>
    </submittedName>
</protein>
<evidence type="ECO:0000256" key="1">
    <source>
        <dbReference type="ARBA" id="ARBA00023002"/>
    </source>
</evidence>
<reference evidence="4" key="1">
    <citation type="submission" date="2016-10" db="EMBL/GenBank/DDBJ databases">
        <authorList>
            <person name="Varghese N."/>
            <person name="Submissions S."/>
        </authorList>
    </citation>
    <scope>NUCLEOTIDE SEQUENCE [LARGE SCALE GENOMIC DNA]</scope>
    <source>
        <strain evidence="4">CGMCC 4.3147</strain>
    </source>
</reference>
<dbReference type="PANTHER" id="PTHR13847">
    <property type="entry name" value="SARCOSINE DEHYDROGENASE-RELATED"/>
    <property type="match status" value="1"/>
</dbReference>
<sequence>MPSAAEVVVIGGGVVGLSVAFHLAEAGVREVVVVERDLVGRGSSAKPVGGVRATFSDAGNVLLGQRSLEAFERFGAAVGLRQVGYLFLCRTEEQVAEVERSTRLQRSLGGSGRMVTAAKACELNPLLRAESLLGGSFSPRDGHAEPALVVAAYRAAAEELGVVVCEDAEVVGIECGGGLISAVETSRGVVRTGRVVCAAGAWSKRVGEMVGVSLPVEPVRRQIGITSEGGSPTLPFTLDLSTTLYFHGCGGGLLLGISDSAQEPGFGREYSEEWRPAFDRAAAVVAPSLVGRELVSGWAGLYENTPDHNALIGVSREVLGFAYATGFSGHGFLQAPAVGEVMRDLYLGRKPFMDPSAFHADRFSAAAPVRERHII</sequence>
<gene>
    <name evidence="3" type="ORF">SAMN05216298_0034</name>
</gene>